<feature type="domain" description="TonB-dependent receptor plug" evidence="19">
    <location>
        <begin position="69"/>
        <end position="169"/>
    </location>
</feature>
<dbReference type="PROSITE" id="PS52016">
    <property type="entry name" value="TONB_DEPENDENT_REC_3"/>
    <property type="match status" value="1"/>
</dbReference>
<dbReference type="InterPro" id="IPR036942">
    <property type="entry name" value="Beta-barrel_TonB_sf"/>
</dbReference>
<keyword evidence="10 16" id="KW-0798">TonB box</keyword>
<dbReference type="PROSITE" id="PS01156">
    <property type="entry name" value="TONB_DEPENDENT_REC_2"/>
    <property type="match status" value="1"/>
</dbReference>
<evidence type="ECO:0000256" key="7">
    <source>
        <dbReference type="ARBA" id="ARBA00022729"/>
    </source>
</evidence>
<evidence type="ECO:0000313" key="21">
    <source>
        <dbReference type="Proteomes" id="UP000470302"/>
    </source>
</evidence>
<dbReference type="InterPro" id="IPR039426">
    <property type="entry name" value="TonB-dep_rcpt-like"/>
</dbReference>
<dbReference type="Proteomes" id="UP000470302">
    <property type="component" value="Unassembled WGS sequence"/>
</dbReference>
<dbReference type="Pfam" id="PF07715">
    <property type="entry name" value="Plug"/>
    <property type="match status" value="1"/>
</dbReference>
<keyword evidence="6 14" id="KW-0812">Transmembrane</keyword>
<dbReference type="InterPro" id="IPR010917">
    <property type="entry name" value="TonB_rcpt_CS"/>
</dbReference>
<dbReference type="Gene3D" id="2.40.170.20">
    <property type="entry name" value="TonB-dependent receptor, beta-barrel domain"/>
    <property type="match status" value="1"/>
</dbReference>
<sequence length="729" mass="78421">MEKHNLDRLAILMGLAAPLAAQAQIAAEAATAVLPRIEIHGDSLGATTEGTGSYTTGKASTALPLGMALRDTPQSVSVVTQQRIEDQGLLTVTDVVNNVTGVSVNQYETNRAGFTARGFDIDNLQIDGIPATWDQAWSSGEVAGSLATYDRVEVVRGATGLMTGAGNPSAAINLVRKRAVSKEPTGTAEIGVGSWNERRAMADVSTALNQAGSVRGRVVGEYQAGDSWIDLMKKNSRTLYGTLEADLGRKTVLAAGYSYQKTDPKGPMWGGLPYWYSDGGRTAWDSSKTSAAGWTRWATEYGNFFANLDHELDNGWKLRASYSHGDRKADSYLLYLSGIPDRATGAGMGAFAGSYQTHTKQDDFGLHASGPFALGGRKHEAAFGYMHSKQQFNADSRAADFGRGGVPAVGDFNRWDGSYPEPAWGASTFYESSVTTQQAVYGVARFSLADPLRLIAGARLGDYDKTGHGLYAAPYQLKHNRQLTPYAGLVYDINDSYSAYASYTSIFQPQNLKDFGGRTLDPIDGKSAEAGVKGEFFEGRLNASLALFRIKQDKLGQEAGLVDRDGAGPLAPEAYYRAATGATSHGVEFEVAGQLAKGWNASLGYTRFHAEDAAGADINSVYPRKLLRLFTTWQLPGDWKALTVGGGVNWEGRGYTADPNAPAGSGGRIEQPAYALVNLMARYDINRQWSAQLNLNNALDKQHFGMFAAYGAITYAAPRSAALNLRYRF</sequence>
<dbReference type="PANTHER" id="PTHR32552:SF74">
    <property type="entry name" value="HYDROXAMATE SIDEROPHORE RECEPTOR FHUE"/>
    <property type="match status" value="1"/>
</dbReference>
<feature type="signal peptide" evidence="17">
    <location>
        <begin position="1"/>
        <end position="23"/>
    </location>
</feature>
<feature type="chain" id="PRO_5032600412" evidence="17">
    <location>
        <begin position="24"/>
        <end position="729"/>
    </location>
</feature>
<comment type="caution">
    <text evidence="20">The sequence shown here is derived from an EMBL/GenBank/DDBJ whole genome shotgun (WGS) entry which is preliminary data.</text>
</comment>
<dbReference type="GO" id="GO:0015891">
    <property type="term" value="P:siderophore transport"/>
    <property type="evidence" value="ECO:0007669"/>
    <property type="project" value="InterPro"/>
</dbReference>
<protein>
    <submittedName>
        <fullName evidence="20">TonB-dependent siderophore receptor</fullName>
    </submittedName>
</protein>
<gene>
    <name evidence="20" type="ORF">GTP91_23285</name>
</gene>
<dbReference type="InterPro" id="IPR037066">
    <property type="entry name" value="Plug_dom_sf"/>
</dbReference>
<evidence type="ECO:0000313" key="20">
    <source>
        <dbReference type="EMBL" id="MYM90083.1"/>
    </source>
</evidence>
<keyword evidence="12 20" id="KW-0675">Receptor</keyword>
<dbReference type="Pfam" id="PF00593">
    <property type="entry name" value="TonB_dep_Rec_b-barrel"/>
    <property type="match status" value="1"/>
</dbReference>
<keyword evidence="8" id="KW-0408">Iron</keyword>
<evidence type="ECO:0000256" key="9">
    <source>
        <dbReference type="ARBA" id="ARBA00023065"/>
    </source>
</evidence>
<comment type="similarity">
    <text evidence="2 14 16">Belongs to the TonB-dependent receptor family.</text>
</comment>
<dbReference type="PANTHER" id="PTHR32552">
    <property type="entry name" value="FERRICHROME IRON RECEPTOR-RELATED"/>
    <property type="match status" value="1"/>
</dbReference>
<dbReference type="EMBL" id="WWCW01000102">
    <property type="protein sequence ID" value="MYM90083.1"/>
    <property type="molecule type" value="Genomic_DNA"/>
</dbReference>
<evidence type="ECO:0000259" key="19">
    <source>
        <dbReference type="Pfam" id="PF07715"/>
    </source>
</evidence>
<evidence type="ECO:0000256" key="12">
    <source>
        <dbReference type="ARBA" id="ARBA00023170"/>
    </source>
</evidence>
<keyword evidence="5" id="KW-0410">Iron transport</keyword>
<evidence type="ECO:0000256" key="3">
    <source>
        <dbReference type="ARBA" id="ARBA00022448"/>
    </source>
</evidence>
<dbReference type="Gene3D" id="2.170.130.10">
    <property type="entry name" value="TonB-dependent receptor, plug domain"/>
    <property type="match status" value="1"/>
</dbReference>
<evidence type="ECO:0000256" key="1">
    <source>
        <dbReference type="ARBA" id="ARBA00004571"/>
    </source>
</evidence>
<evidence type="ECO:0000256" key="11">
    <source>
        <dbReference type="ARBA" id="ARBA00023136"/>
    </source>
</evidence>
<comment type="subcellular location">
    <subcellularLocation>
        <location evidence="1 14">Cell outer membrane</location>
        <topology evidence="1 14">Multi-pass membrane protein</topology>
    </subcellularLocation>
</comment>
<dbReference type="InterPro" id="IPR012910">
    <property type="entry name" value="Plug_dom"/>
</dbReference>
<dbReference type="AlphaFoldDB" id="A0A845G5X0"/>
<evidence type="ECO:0000256" key="14">
    <source>
        <dbReference type="PROSITE-ProRule" id="PRU01360"/>
    </source>
</evidence>
<evidence type="ECO:0000256" key="10">
    <source>
        <dbReference type="ARBA" id="ARBA00023077"/>
    </source>
</evidence>
<keyword evidence="3 14" id="KW-0813">Transport</keyword>
<keyword evidence="4 14" id="KW-1134">Transmembrane beta strand</keyword>
<feature type="short sequence motif" description="TonB C-terminal box" evidence="15">
    <location>
        <begin position="712"/>
        <end position="729"/>
    </location>
</feature>
<dbReference type="GO" id="GO:0015344">
    <property type="term" value="F:siderophore uptake transmembrane transporter activity"/>
    <property type="evidence" value="ECO:0007669"/>
    <property type="project" value="TreeGrafter"/>
</dbReference>
<evidence type="ECO:0000256" key="4">
    <source>
        <dbReference type="ARBA" id="ARBA00022452"/>
    </source>
</evidence>
<dbReference type="GO" id="GO:0038023">
    <property type="term" value="F:signaling receptor activity"/>
    <property type="evidence" value="ECO:0007669"/>
    <property type="project" value="InterPro"/>
</dbReference>
<name>A0A845G5X0_9BURK</name>
<dbReference type="CDD" id="cd01347">
    <property type="entry name" value="ligand_gated_channel"/>
    <property type="match status" value="1"/>
</dbReference>
<dbReference type="RefSeq" id="WP_161098910.1">
    <property type="nucleotide sequence ID" value="NZ_WWCW01000102.1"/>
</dbReference>
<keyword evidence="11 14" id="KW-0472">Membrane</keyword>
<evidence type="ECO:0000256" key="2">
    <source>
        <dbReference type="ARBA" id="ARBA00009810"/>
    </source>
</evidence>
<evidence type="ECO:0000256" key="8">
    <source>
        <dbReference type="ARBA" id="ARBA00023004"/>
    </source>
</evidence>
<dbReference type="GO" id="GO:0009279">
    <property type="term" value="C:cell outer membrane"/>
    <property type="evidence" value="ECO:0007669"/>
    <property type="project" value="UniProtKB-SubCell"/>
</dbReference>
<accession>A0A845G5X0</accession>
<evidence type="ECO:0000256" key="17">
    <source>
        <dbReference type="SAM" id="SignalP"/>
    </source>
</evidence>
<keyword evidence="9" id="KW-0406">Ion transport</keyword>
<evidence type="ECO:0000256" key="6">
    <source>
        <dbReference type="ARBA" id="ARBA00022692"/>
    </source>
</evidence>
<dbReference type="InterPro" id="IPR010105">
    <property type="entry name" value="TonB_sidphr_rcpt"/>
</dbReference>
<proteinExistence type="inferred from homology"/>
<dbReference type="SUPFAM" id="SSF56935">
    <property type="entry name" value="Porins"/>
    <property type="match status" value="1"/>
</dbReference>
<evidence type="ECO:0000256" key="15">
    <source>
        <dbReference type="PROSITE-ProRule" id="PRU10144"/>
    </source>
</evidence>
<dbReference type="NCBIfam" id="TIGR01783">
    <property type="entry name" value="TonB-siderophor"/>
    <property type="match status" value="1"/>
</dbReference>
<keyword evidence="7 17" id="KW-0732">Signal</keyword>
<feature type="domain" description="TonB-dependent receptor-like beta-barrel" evidence="18">
    <location>
        <begin position="259"/>
        <end position="697"/>
    </location>
</feature>
<evidence type="ECO:0000256" key="5">
    <source>
        <dbReference type="ARBA" id="ARBA00022496"/>
    </source>
</evidence>
<evidence type="ECO:0000259" key="18">
    <source>
        <dbReference type="Pfam" id="PF00593"/>
    </source>
</evidence>
<keyword evidence="13 14" id="KW-0998">Cell outer membrane</keyword>
<dbReference type="FunFam" id="2.170.130.10:FF:000010">
    <property type="entry name" value="Ferripyoverdine receptor"/>
    <property type="match status" value="1"/>
</dbReference>
<organism evidence="20 21">
    <name type="scientific">Duganella vulcania</name>
    <dbReference type="NCBI Taxonomy" id="2692166"/>
    <lineage>
        <taxon>Bacteria</taxon>
        <taxon>Pseudomonadati</taxon>
        <taxon>Pseudomonadota</taxon>
        <taxon>Betaproteobacteria</taxon>
        <taxon>Burkholderiales</taxon>
        <taxon>Oxalobacteraceae</taxon>
        <taxon>Telluria group</taxon>
        <taxon>Duganella</taxon>
    </lineage>
</organism>
<evidence type="ECO:0000256" key="16">
    <source>
        <dbReference type="RuleBase" id="RU003357"/>
    </source>
</evidence>
<dbReference type="InterPro" id="IPR000531">
    <property type="entry name" value="Beta-barrel_TonB"/>
</dbReference>
<evidence type="ECO:0000256" key="13">
    <source>
        <dbReference type="ARBA" id="ARBA00023237"/>
    </source>
</evidence>
<reference evidence="20 21" key="1">
    <citation type="submission" date="2020-01" db="EMBL/GenBank/DDBJ databases">
        <title>Novel species isolated from a subtropical stream in China.</title>
        <authorList>
            <person name="Lu H."/>
        </authorList>
    </citation>
    <scope>NUCLEOTIDE SEQUENCE [LARGE SCALE GENOMIC DNA]</scope>
    <source>
        <strain evidence="20 21">FT82W</strain>
    </source>
</reference>